<evidence type="ECO:0000313" key="2">
    <source>
        <dbReference type="EMBL" id="BAH31768.1"/>
    </source>
</evidence>
<dbReference type="AlphaFoldDB" id="C0ZRL8"/>
<dbReference type="SUPFAM" id="SSF54593">
    <property type="entry name" value="Glyoxalase/Bleomycin resistance protein/Dihydroxybiphenyl dioxygenase"/>
    <property type="match status" value="1"/>
</dbReference>
<dbReference type="Gene3D" id="3.10.180.10">
    <property type="entry name" value="2,3-Dihydroxybiphenyl 1,2-Dioxygenase, domain 1"/>
    <property type="match status" value="1"/>
</dbReference>
<reference evidence="3" key="1">
    <citation type="submission" date="2005-03" db="EMBL/GenBank/DDBJ databases">
        <title>Comparison of the complete genome sequences of Rhodococcus erythropolis PR4 and Rhodococcus opacus B4.</title>
        <authorList>
            <person name="Takarada H."/>
            <person name="Sekine M."/>
            <person name="Hosoyama A."/>
            <person name="Yamada R."/>
            <person name="Fujisawa T."/>
            <person name="Omata S."/>
            <person name="Shimizu A."/>
            <person name="Tsukatani N."/>
            <person name="Tanikawa S."/>
            <person name="Fujita N."/>
            <person name="Harayama S."/>
        </authorList>
    </citation>
    <scope>NUCLEOTIDE SEQUENCE [LARGE SCALE GENOMIC DNA]</scope>
    <source>
        <strain evidence="3">PR4 / NBRC 100887</strain>
    </source>
</reference>
<dbReference type="PROSITE" id="PS51819">
    <property type="entry name" value="VOC"/>
    <property type="match status" value="1"/>
</dbReference>
<dbReference type="EMBL" id="AP008957">
    <property type="protein sequence ID" value="BAH31768.1"/>
    <property type="molecule type" value="Genomic_DNA"/>
</dbReference>
<dbReference type="InterPro" id="IPR004360">
    <property type="entry name" value="Glyas_Fos-R_dOase_dom"/>
</dbReference>
<evidence type="ECO:0000259" key="1">
    <source>
        <dbReference type="PROSITE" id="PS51819"/>
    </source>
</evidence>
<dbReference type="HOGENOM" id="CLU_046006_12_4_11"/>
<dbReference type="KEGG" id="rer:RER_10600"/>
<proteinExistence type="predicted"/>
<feature type="domain" description="VOC" evidence="1">
    <location>
        <begin position="22"/>
        <end position="147"/>
    </location>
</feature>
<dbReference type="eggNOG" id="COG0346">
    <property type="taxonomic scope" value="Bacteria"/>
</dbReference>
<dbReference type="Pfam" id="PF00903">
    <property type="entry name" value="Glyoxalase"/>
    <property type="match status" value="1"/>
</dbReference>
<sequence length="166" mass="18160">MAAILNMRASIREEIMAVEVLELHHIGLGMGNDIADRTRDYYRDVLNLTQDAGRWHIPGIHGYFLDIPSDVQIHLLGSDGPSPYSKGPGKDPVENHIALAVADIGAAERELDKLGVEYFALDNVASPDLKQLFVRDPAGNLVELHQVGLCRCRKSLRAQPAAGANE</sequence>
<gene>
    <name evidence="2" type="ordered locus">RER_10600</name>
</gene>
<dbReference type="InterPro" id="IPR037523">
    <property type="entry name" value="VOC_core"/>
</dbReference>
<dbReference type="InterPro" id="IPR029068">
    <property type="entry name" value="Glyas_Bleomycin-R_OHBP_Dase"/>
</dbReference>
<evidence type="ECO:0000313" key="3">
    <source>
        <dbReference type="Proteomes" id="UP000002204"/>
    </source>
</evidence>
<reference evidence="2 3" key="2">
    <citation type="journal article" date="2006" name="Environ. Microbiol.">
        <title>Sequence analysis of three plasmids harboured in Rhodococcus erythropolis strain PR4.</title>
        <authorList>
            <person name="Sekine M."/>
            <person name="Tanikawa S."/>
            <person name="Omata S."/>
            <person name="Saito M."/>
            <person name="Fujisawa T."/>
            <person name="Tsukatani N."/>
            <person name="Tajima T."/>
            <person name="Sekigawa T."/>
            <person name="Kosugi H."/>
            <person name="Matsuo Y."/>
            <person name="Nishiko R."/>
            <person name="Imamura K."/>
            <person name="Ito M."/>
            <person name="Narita H."/>
            <person name="Tago S."/>
            <person name="Fujita N."/>
            <person name="Harayama S."/>
        </authorList>
    </citation>
    <scope>NUCLEOTIDE SEQUENCE [LARGE SCALE GENOMIC DNA]</scope>
    <source>
        <strain evidence="3">PR4 / NBRC 100887</strain>
    </source>
</reference>
<protein>
    <recommendedName>
        <fullName evidence="1">VOC domain-containing protein</fullName>
    </recommendedName>
</protein>
<name>C0ZRL8_RHOE4</name>
<organism evidence="2 3">
    <name type="scientific">Rhodococcus erythropolis (strain PR4 / NBRC 100887)</name>
    <dbReference type="NCBI Taxonomy" id="234621"/>
    <lineage>
        <taxon>Bacteria</taxon>
        <taxon>Bacillati</taxon>
        <taxon>Actinomycetota</taxon>
        <taxon>Actinomycetes</taxon>
        <taxon>Mycobacteriales</taxon>
        <taxon>Nocardiaceae</taxon>
        <taxon>Rhodococcus</taxon>
        <taxon>Rhodococcus erythropolis group</taxon>
    </lineage>
</organism>
<accession>C0ZRL8</accession>
<dbReference type="Proteomes" id="UP000002204">
    <property type="component" value="Chromosome"/>
</dbReference>